<keyword evidence="2" id="KW-1185">Reference proteome</keyword>
<dbReference type="EMBL" id="CM042022">
    <property type="protein sequence ID" value="KAI3815534.1"/>
    <property type="molecule type" value="Genomic_DNA"/>
</dbReference>
<reference evidence="2" key="1">
    <citation type="journal article" date="2022" name="Mol. Ecol. Resour.">
        <title>The genomes of chicory, endive, great burdock and yacon provide insights into Asteraceae palaeo-polyploidization history and plant inulin production.</title>
        <authorList>
            <person name="Fan W."/>
            <person name="Wang S."/>
            <person name="Wang H."/>
            <person name="Wang A."/>
            <person name="Jiang F."/>
            <person name="Liu H."/>
            <person name="Zhao H."/>
            <person name="Xu D."/>
            <person name="Zhang Y."/>
        </authorList>
    </citation>
    <scope>NUCLEOTIDE SEQUENCE [LARGE SCALE GENOMIC DNA]</scope>
    <source>
        <strain evidence="2">cv. Yunnan</strain>
    </source>
</reference>
<gene>
    <name evidence="1" type="ORF">L1987_15205</name>
</gene>
<dbReference type="Proteomes" id="UP001056120">
    <property type="component" value="Linkage Group LG05"/>
</dbReference>
<accession>A0ACB9J5F6</accession>
<comment type="caution">
    <text evidence="1">The sequence shown here is derived from an EMBL/GenBank/DDBJ whole genome shotgun (WGS) entry which is preliminary data.</text>
</comment>
<proteinExistence type="predicted"/>
<name>A0ACB9J5F6_9ASTR</name>
<organism evidence="1 2">
    <name type="scientific">Smallanthus sonchifolius</name>
    <dbReference type="NCBI Taxonomy" id="185202"/>
    <lineage>
        <taxon>Eukaryota</taxon>
        <taxon>Viridiplantae</taxon>
        <taxon>Streptophyta</taxon>
        <taxon>Embryophyta</taxon>
        <taxon>Tracheophyta</taxon>
        <taxon>Spermatophyta</taxon>
        <taxon>Magnoliopsida</taxon>
        <taxon>eudicotyledons</taxon>
        <taxon>Gunneridae</taxon>
        <taxon>Pentapetalae</taxon>
        <taxon>asterids</taxon>
        <taxon>campanulids</taxon>
        <taxon>Asterales</taxon>
        <taxon>Asteraceae</taxon>
        <taxon>Asteroideae</taxon>
        <taxon>Heliantheae alliance</taxon>
        <taxon>Millerieae</taxon>
        <taxon>Smallanthus</taxon>
    </lineage>
</organism>
<evidence type="ECO:0000313" key="2">
    <source>
        <dbReference type="Proteomes" id="UP001056120"/>
    </source>
</evidence>
<reference evidence="1 2" key="2">
    <citation type="journal article" date="2022" name="Mol. Ecol. Resour.">
        <title>The genomes of chicory, endive, great burdock and yacon provide insights into Asteraceae paleo-polyploidization history and plant inulin production.</title>
        <authorList>
            <person name="Fan W."/>
            <person name="Wang S."/>
            <person name="Wang H."/>
            <person name="Wang A."/>
            <person name="Jiang F."/>
            <person name="Liu H."/>
            <person name="Zhao H."/>
            <person name="Xu D."/>
            <person name="Zhang Y."/>
        </authorList>
    </citation>
    <scope>NUCLEOTIDE SEQUENCE [LARGE SCALE GENOMIC DNA]</scope>
    <source>
        <strain evidence="2">cv. Yunnan</strain>
        <tissue evidence="1">Leaves</tissue>
    </source>
</reference>
<sequence length="80" mass="8728">MLERLSRNRMLIGMPAKAVEAGEKFGDVENKPFDGKRKNSGFPKNRSGFKKKRNQNSGTAYVANASCSSGGKTVCERCGK</sequence>
<evidence type="ECO:0000313" key="1">
    <source>
        <dbReference type="EMBL" id="KAI3815534.1"/>
    </source>
</evidence>
<protein>
    <submittedName>
        <fullName evidence="1">Uncharacterized protein</fullName>
    </submittedName>
</protein>